<evidence type="ECO:0000256" key="10">
    <source>
        <dbReference type="SAM" id="Phobius"/>
    </source>
</evidence>
<feature type="transmembrane region" description="Helical" evidence="10">
    <location>
        <begin position="107"/>
        <end position="127"/>
    </location>
</feature>
<dbReference type="EMBL" id="KL597098">
    <property type="protein sequence ID" value="KER20063.1"/>
    <property type="molecule type" value="Genomic_DNA"/>
</dbReference>
<evidence type="ECO:0000256" key="2">
    <source>
        <dbReference type="ARBA" id="ARBA00009598"/>
    </source>
</evidence>
<name>A0A074YZF8_OPIVI</name>
<feature type="transmembrane region" description="Helical" evidence="10">
    <location>
        <begin position="440"/>
        <end position="461"/>
    </location>
</feature>
<dbReference type="PANTHER" id="PTHR43184">
    <property type="entry name" value="MAJOR FACILITATOR SUPERFAMILY TRANSPORTER 16, ISOFORM B"/>
    <property type="match status" value="1"/>
</dbReference>
<evidence type="ECO:0000256" key="5">
    <source>
        <dbReference type="ARBA" id="ARBA00022692"/>
    </source>
</evidence>
<keyword evidence="6 10" id="KW-1133">Transmembrane helix</keyword>
<dbReference type="Gene3D" id="1.20.1250.20">
    <property type="entry name" value="MFS general substrate transporter like domains"/>
    <property type="match status" value="2"/>
</dbReference>
<dbReference type="InterPro" id="IPR000849">
    <property type="entry name" value="Sugar_P_transporter"/>
</dbReference>
<dbReference type="InterPro" id="IPR020846">
    <property type="entry name" value="MFS_dom"/>
</dbReference>
<dbReference type="PROSITE" id="PS50850">
    <property type="entry name" value="MFS"/>
    <property type="match status" value="1"/>
</dbReference>
<dbReference type="PANTHER" id="PTHR43184:SF12">
    <property type="entry name" value="SUGAR PHOSPHATE EXCHANGER 3"/>
    <property type="match status" value="1"/>
</dbReference>
<keyword evidence="7 10" id="KW-0472">Membrane</keyword>
<dbReference type="GO" id="GO:0005789">
    <property type="term" value="C:endoplasmic reticulum membrane"/>
    <property type="evidence" value="ECO:0007669"/>
    <property type="project" value="TreeGrafter"/>
</dbReference>
<gene>
    <name evidence="12" type="ORF">T265_11304</name>
</gene>
<feature type="transmembrane region" description="Helical" evidence="10">
    <location>
        <begin position="264"/>
        <end position="294"/>
    </location>
</feature>
<proteinExistence type="inferred from homology"/>
<organism evidence="12 13">
    <name type="scientific">Opisthorchis viverrini</name>
    <name type="common">Southeast Asian liver fluke</name>
    <dbReference type="NCBI Taxonomy" id="6198"/>
    <lineage>
        <taxon>Eukaryota</taxon>
        <taxon>Metazoa</taxon>
        <taxon>Spiralia</taxon>
        <taxon>Lophotrochozoa</taxon>
        <taxon>Platyhelminthes</taxon>
        <taxon>Trematoda</taxon>
        <taxon>Digenea</taxon>
        <taxon>Opisthorchiida</taxon>
        <taxon>Opisthorchiata</taxon>
        <taxon>Opisthorchiidae</taxon>
        <taxon>Opisthorchis</taxon>
    </lineage>
</organism>
<reference evidence="12 13" key="1">
    <citation type="submission" date="2013-11" db="EMBL/GenBank/DDBJ databases">
        <title>Opisthorchis viverrini - life in the bile duct.</title>
        <authorList>
            <person name="Young N.D."/>
            <person name="Nagarajan N."/>
            <person name="Lin S.J."/>
            <person name="Korhonen P.K."/>
            <person name="Jex A.R."/>
            <person name="Hall R.S."/>
            <person name="Safavi-Hemami H."/>
            <person name="Kaewkong W."/>
            <person name="Bertrand D."/>
            <person name="Gao S."/>
            <person name="Seet Q."/>
            <person name="Wongkham S."/>
            <person name="Teh B.T."/>
            <person name="Wongkham C."/>
            <person name="Intapan P.M."/>
            <person name="Maleewong W."/>
            <person name="Yang X."/>
            <person name="Hu M."/>
            <person name="Wang Z."/>
            <person name="Hofmann A."/>
            <person name="Sternberg P.W."/>
            <person name="Tan P."/>
            <person name="Wang J."/>
            <person name="Gasser R.B."/>
        </authorList>
    </citation>
    <scope>NUCLEOTIDE SEQUENCE [LARGE SCALE GENOMIC DNA]</scope>
</reference>
<feature type="transmembrane region" description="Helical" evidence="10">
    <location>
        <begin position="343"/>
        <end position="360"/>
    </location>
</feature>
<feature type="transmembrane region" description="Helical" evidence="10">
    <location>
        <begin position="314"/>
        <end position="331"/>
    </location>
</feature>
<feature type="transmembrane region" description="Helical" evidence="10">
    <location>
        <begin position="139"/>
        <end position="163"/>
    </location>
</feature>
<evidence type="ECO:0000256" key="6">
    <source>
        <dbReference type="ARBA" id="ARBA00022989"/>
    </source>
</evidence>
<sequence>MLISSIRSTVDSTIVFILTYTAYALLHANRKAFGNLKPAITQVWTAPSRNGSAHMLNSSEIWSRSPLFNSQENAAMFLGILDSLFMASYAIGLYVSGWLGDRFNHRLVLCFGLSGSALIIFVFGVVTEWTGFYNRTLYAILWILNGVTQSTVWPSSVAIMNLWFGRFRGLVLGIWTSCASIGNVIGDLVVGLVVSFGYHYAFLVLSVCLLGIAVVVFCGLPESPNRYVRIHSLLLSAKLDDARLLLSQESEGDQAHEQSKPLPFLSILLVPDVISCSLAYACIKLVNYAMFFWLTFYLTENFHWSNSDASTFSVWYDVGGILGGIAAGLISDVANRHISRHTVSVFFSIAAIPALLAYRFTPGDPKDVNGLVMALAGFFVGGPAVLISAVIAGDIGQYAELRSSRTQATVAGIIDGTGSIGAAIGQLLIPFLGFHFNWSFVFYLFTSCMAVTSFCLIPSWIRHRRRILRTPVPVVHCE</sequence>
<dbReference type="GO" id="GO:0022857">
    <property type="term" value="F:transmembrane transporter activity"/>
    <property type="evidence" value="ECO:0007669"/>
    <property type="project" value="InterPro"/>
</dbReference>
<dbReference type="AlphaFoldDB" id="A0A074YZF8"/>
<evidence type="ECO:0000259" key="11">
    <source>
        <dbReference type="PROSITE" id="PS50850"/>
    </source>
</evidence>
<evidence type="ECO:0000256" key="4">
    <source>
        <dbReference type="ARBA" id="ARBA00022597"/>
    </source>
</evidence>
<feature type="transmembrane region" description="Helical" evidence="10">
    <location>
        <begin position="170"/>
        <end position="194"/>
    </location>
</feature>
<dbReference type="InterPro" id="IPR011701">
    <property type="entry name" value="MFS"/>
</dbReference>
<comment type="similarity">
    <text evidence="2">Belongs to the major facilitator superfamily. Organophosphate:Pi antiporter (OPA) (TC 2.A.1.4) family.</text>
</comment>
<evidence type="ECO:0000256" key="9">
    <source>
        <dbReference type="ARBA" id="ARBA00042039"/>
    </source>
</evidence>
<accession>A0A074YZF8</accession>
<feature type="transmembrane region" description="Helical" evidence="10">
    <location>
        <begin position="200"/>
        <end position="220"/>
    </location>
</feature>
<dbReference type="SUPFAM" id="SSF103473">
    <property type="entry name" value="MFS general substrate transporter"/>
    <property type="match status" value="1"/>
</dbReference>
<feature type="transmembrane region" description="Helical" evidence="10">
    <location>
        <begin position="372"/>
        <end position="392"/>
    </location>
</feature>
<evidence type="ECO:0000256" key="3">
    <source>
        <dbReference type="ARBA" id="ARBA00022448"/>
    </source>
</evidence>
<dbReference type="Pfam" id="PF07690">
    <property type="entry name" value="MFS_1"/>
    <property type="match status" value="1"/>
</dbReference>
<dbReference type="KEGG" id="ovi:T265_11304"/>
<evidence type="ECO:0000313" key="12">
    <source>
        <dbReference type="EMBL" id="KER20063.1"/>
    </source>
</evidence>
<keyword evidence="4" id="KW-0762">Sugar transport</keyword>
<keyword evidence="5 10" id="KW-0812">Transmembrane</keyword>
<dbReference type="CTD" id="20325472"/>
<feature type="transmembrane region" description="Helical" evidence="10">
    <location>
        <begin position="413"/>
        <end position="434"/>
    </location>
</feature>
<comment type="subcellular location">
    <subcellularLocation>
        <location evidence="1">Membrane</location>
        <topology evidence="1">Multi-pass membrane protein</topology>
    </subcellularLocation>
</comment>
<dbReference type="OrthoDB" id="3639251at2759"/>
<dbReference type="PIRSF" id="PIRSF002808">
    <property type="entry name" value="Hexose_phosphate_transp"/>
    <property type="match status" value="1"/>
</dbReference>
<feature type="domain" description="Major facilitator superfamily (MFS) profile" evidence="11">
    <location>
        <begin position="1"/>
        <end position="464"/>
    </location>
</feature>
<keyword evidence="13" id="KW-1185">Reference proteome</keyword>
<dbReference type="Proteomes" id="UP000054324">
    <property type="component" value="Unassembled WGS sequence"/>
</dbReference>
<feature type="transmembrane region" description="Helical" evidence="10">
    <location>
        <begin position="74"/>
        <end position="95"/>
    </location>
</feature>
<dbReference type="GeneID" id="20325472"/>
<protein>
    <recommendedName>
        <fullName evidence="8">Sugar phosphate exchanger 3</fullName>
    </recommendedName>
    <alternativeName>
        <fullName evidence="9">Solute carrier family 37 member 3</fullName>
    </alternativeName>
</protein>
<dbReference type="STRING" id="6198.A0A074YZF8"/>
<evidence type="ECO:0000313" key="13">
    <source>
        <dbReference type="Proteomes" id="UP000054324"/>
    </source>
</evidence>
<feature type="transmembrane region" description="Helical" evidence="10">
    <location>
        <begin position="12"/>
        <end position="28"/>
    </location>
</feature>
<dbReference type="RefSeq" id="XP_009176190.1">
    <property type="nucleotide sequence ID" value="XM_009177926.1"/>
</dbReference>
<evidence type="ECO:0000256" key="8">
    <source>
        <dbReference type="ARBA" id="ARBA00041091"/>
    </source>
</evidence>
<keyword evidence="3" id="KW-0813">Transport</keyword>
<evidence type="ECO:0000256" key="7">
    <source>
        <dbReference type="ARBA" id="ARBA00023136"/>
    </source>
</evidence>
<evidence type="ECO:0000256" key="1">
    <source>
        <dbReference type="ARBA" id="ARBA00004141"/>
    </source>
</evidence>
<dbReference type="InterPro" id="IPR036259">
    <property type="entry name" value="MFS_trans_sf"/>
</dbReference>